<dbReference type="Proteomes" id="UP000683559">
    <property type="component" value="Chromosome"/>
</dbReference>
<keyword evidence="7" id="KW-1185">Reference proteome</keyword>
<keyword evidence="4" id="KW-0418">Kinase</keyword>
<dbReference type="InterPro" id="IPR003661">
    <property type="entry name" value="HisK_dim/P_dom"/>
</dbReference>
<evidence type="ECO:0000256" key="4">
    <source>
        <dbReference type="ARBA" id="ARBA00022777"/>
    </source>
</evidence>
<accession>A0ABX8LKR0</accession>
<proteinExistence type="predicted"/>
<dbReference type="EC" id="2.7.13.3" evidence="2"/>
<dbReference type="Pfam" id="PF02518">
    <property type="entry name" value="HATPase_c"/>
    <property type="match status" value="1"/>
</dbReference>
<dbReference type="InterPro" id="IPR003594">
    <property type="entry name" value="HATPase_dom"/>
</dbReference>
<dbReference type="PROSITE" id="PS50109">
    <property type="entry name" value="HIS_KIN"/>
    <property type="match status" value="1"/>
</dbReference>
<protein>
    <recommendedName>
        <fullName evidence="2">histidine kinase</fullName>
        <ecNumber evidence="2">2.7.13.3</ecNumber>
    </recommendedName>
</protein>
<dbReference type="InterPro" id="IPR050351">
    <property type="entry name" value="BphY/WalK/GraS-like"/>
</dbReference>
<dbReference type="SMART" id="SM00387">
    <property type="entry name" value="HATPase_c"/>
    <property type="match status" value="1"/>
</dbReference>
<organism evidence="6 7">
    <name type="scientific">Geomonas subterranea</name>
    <dbReference type="NCBI Taxonomy" id="2847989"/>
    <lineage>
        <taxon>Bacteria</taxon>
        <taxon>Pseudomonadati</taxon>
        <taxon>Thermodesulfobacteriota</taxon>
        <taxon>Desulfuromonadia</taxon>
        <taxon>Geobacterales</taxon>
        <taxon>Geobacteraceae</taxon>
        <taxon>Geomonas</taxon>
    </lineage>
</organism>
<dbReference type="EMBL" id="CP077683">
    <property type="protein sequence ID" value="QXE92467.1"/>
    <property type="molecule type" value="Genomic_DNA"/>
</dbReference>
<evidence type="ECO:0000256" key="3">
    <source>
        <dbReference type="ARBA" id="ARBA00022679"/>
    </source>
</evidence>
<evidence type="ECO:0000256" key="2">
    <source>
        <dbReference type="ARBA" id="ARBA00012438"/>
    </source>
</evidence>
<evidence type="ECO:0000256" key="1">
    <source>
        <dbReference type="ARBA" id="ARBA00000085"/>
    </source>
</evidence>
<dbReference type="Pfam" id="PF00512">
    <property type="entry name" value="HisKA"/>
    <property type="match status" value="1"/>
</dbReference>
<evidence type="ECO:0000259" key="5">
    <source>
        <dbReference type="PROSITE" id="PS50109"/>
    </source>
</evidence>
<dbReference type="PANTHER" id="PTHR42878:SF15">
    <property type="entry name" value="BACTERIOPHYTOCHROME"/>
    <property type="match status" value="1"/>
</dbReference>
<sequence>MSDADPLHILQELQLMTEANHNLESFNSAIAHDLCSAITAISGYCQLLTEVCSNQLDEQGKAYLGCIYDATLDMKQLIASLLNFSRIGRVELHREKIDLSEMANVVAEQLRLSQPKRRVTFRIARGISAEGDPGLCRSVLDNLIGNAWKHGFHRGNTVIEFGMTLLAGQTTYFVRDNGPGFDMAVADRIFACFQRLPGTTVEGHGIGLATVDRIVRRHGGRVWAESRPGEGATFLFTMG</sequence>
<reference evidence="6 7" key="1">
    <citation type="submission" date="2021-06" db="EMBL/GenBank/DDBJ databases">
        <title>Gemonas diversity in paddy soil.</title>
        <authorList>
            <person name="Liu G."/>
        </authorList>
    </citation>
    <scope>NUCLEOTIDE SEQUENCE [LARGE SCALE GENOMIC DNA]</scope>
    <source>
        <strain evidence="6 7">RG2</strain>
    </source>
</reference>
<dbReference type="RefSeq" id="WP_217289019.1">
    <property type="nucleotide sequence ID" value="NZ_CP077683.1"/>
</dbReference>
<keyword evidence="3" id="KW-0808">Transferase</keyword>
<dbReference type="PANTHER" id="PTHR42878">
    <property type="entry name" value="TWO-COMPONENT HISTIDINE KINASE"/>
    <property type="match status" value="1"/>
</dbReference>
<dbReference type="InterPro" id="IPR005467">
    <property type="entry name" value="His_kinase_dom"/>
</dbReference>
<comment type="catalytic activity">
    <reaction evidence="1">
        <text>ATP + protein L-histidine = ADP + protein N-phospho-L-histidine.</text>
        <dbReference type="EC" id="2.7.13.3"/>
    </reaction>
</comment>
<gene>
    <name evidence="6" type="ORF">KP001_08065</name>
</gene>
<dbReference type="CDD" id="cd00082">
    <property type="entry name" value="HisKA"/>
    <property type="match status" value="1"/>
</dbReference>
<dbReference type="SMART" id="SM00388">
    <property type="entry name" value="HisKA"/>
    <property type="match status" value="1"/>
</dbReference>
<evidence type="ECO:0000313" key="7">
    <source>
        <dbReference type="Proteomes" id="UP000683559"/>
    </source>
</evidence>
<name>A0ABX8LKR0_9BACT</name>
<evidence type="ECO:0000313" key="6">
    <source>
        <dbReference type="EMBL" id="QXE92467.1"/>
    </source>
</evidence>
<feature type="domain" description="Histidine kinase" evidence="5">
    <location>
        <begin position="29"/>
        <end position="239"/>
    </location>
</feature>